<reference evidence="7 8" key="1">
    <citation type="journal article" date="2017" name="Gigascience">
        <title>Draft genome of the honey bee ectoparasitic mite, Tropilaelaps mercedesae, is shaped by the parasitic life history.</title>
        <authorList>
            <person name="Dong X."/>
            <person name="Armstrong S.D."/>
            <person name="Xia D."/>
            <person name="Makepeace B.L."/>
            <person name="Darby A.C."/>
            <person name="Kadowaki T."/>
        </authorList>
    </citation>
    <scope>NUCLEOTIDE SEQUENCE [LARGE SCALE GENOMIC DNA]</scope>
    <source>
        <strain evidence="7">Wuxi-XJTLU</strain>
    </source>
</reference>
<keyword evidence="8" id="KW-1185">Reference proteome</keyword>
<evidence type="ECO:0000256" key="1">
    <source>
        <dbReference type="ARBA" id="ARBA00004141"/>
    </source>
</evidence>
<dbReference type="STRING" id="418985.A0A1V9XG07"/>
<evidence type="ECO:0000256" key="5">
    <source>
        <dbReference type="SAM" id="MobiDB-lite"/>
    </source>
</evidence>
<accession>A0A1V9XG07</accession>
<feature type="transmembrane region" description="Helical" evidence="6">
    <location>
        <begin position="519"/>
        <end position="543"/>
    </location>
</feature>
<dbReference type="OrthoDB" id="5296287at2759"/>
<dbReference type="GO" id="GO:0016020">
    <property type="term" value="C:membrane"/>
    <property type="evidence" value="ECO:0007669"/>
    <property type="project" value="UniProtKB-SubCell"/>
</dbReference>
<proteinExistence type="predicted"/>
<evidence type="ECO:0000313" key="8">
    <source>
        <dbReference type="Proteomes" id="UP000192247"/>
    </source>
</evidence>
<feature type="transmembrane region" description="Helical" evidence="6">
    <location>
        <begin position="670"/>
        <end position="693"/>
    </location>
</feature>
<feature type="transmembrane region" description="Helical" evidence="6">
    <location>
        <begin position="101"/>
        <end position="119"/>
    </location>
</feature>
<dbReference type="GO" id="GO:0022857">
    <property type="term" value="F:transmembrane transporter activity"/>
    <property type="evidence" value="ECO:0007669"/>
    <property type="project" value="InterPro"/>
</dbReference>
<dbReference type="Gene3D" id="1.20.1250.20">
    <property type="entry name" value="MFS general substrate transporter like domains"/>
    <property type="match status" value="1"/>
</dbReference>
<evidence type="ECO:0000256" key="6">
    <source>
        <dbReference type="SAM" id="Phobius"/>
    </source>
</evidence>
<feature type="transmembrane region" description="Helical" evidence="6">
    <location>
        <begin position="268"/>
        <end position="287"/>
    </location>
</feature>
<dbReference type="SUPFAM" id="SSF103473">
    <property type="entry name" value="MFS general substrate transporter"/>
    <property type="match status" value="1"/>
</dbReference>
<protein>
    <submittedName>
        <fullName evidence="7">Organic cation transporter protein-like</fullName>
    </submittedName>
</protein>
<comment type="caution">
    <text evidence="7">The sequence shown here is derived from an EMBL/GenBank/DDBJ whole genome shotgun (WGS) entry which is preliminary data.</text>
</comment>
<feature type="compositionally biased region" description="Low complexity" evidence="5">
    <location>
        <begin position="853"/>
        <end position="874"/>
    </location>
</feature>
<keyword evidence="2 6" id="KW-0812">Transmembrane</keyword>
<feature type="transmembrane region" description="Helical" evidence="6">
    <location>
        <begin position="464"/>
        <end position="486"/>
    </location>
</feature>
<dbReference type="Pfam" id="PF00083">
    <property type="entry name" value="Sugar_tr"/>
    <property type="match status" value="1"/>
</dbReference>
<dbReference type="PANTHER" id="PTHR24064">
    <property type="entry name" value="SOLUTE CARRIER FAMILY 22 MEMBER"/>
    <property type="match status" value="1"/>
</dbReference>
<feature type="region of interest" description="Disordered" evidence="5">
    <location>
        <begin position="842"/>
        <end position="897"/>
    </location>
</feature>
<dbReference type="EMBL" id="MNPL01012050">
    <property type="protein sequence ID" value="OQR72308.1"/>
    <property type="molecule type" value="Genomic_DNA"/>
</dbReference>
<keyword evidence="4 6" id="KW-0472">Membrane</keyword>
<dbReference type="Proteomes" id="UP000192247">
    <property type="component" value="Unassembled WGS sequence"/>
</dbReference>
<evidence type="ECO:0000256" key="2">
    <source>
        <dbReference type="ARBA" id="ARBA00022692"/>
    </source>
</evidence>
<evidence type="ECO:0000313" key="7">
    <source>
        <dbReference type="EMBL" id="OQR72308.1"/>
    </source>
</evidence>
<feature type="transmembrane region" description="Helical" evidence="6">
    <location>
        <begin position="355"/>
        <end position="374"/>
    </location>
</feature>
<gene>
    <name evidence="7" type="ORF">BIW11_03794</name>
</gene>
<evidence type="ECO:0000256" key="3">
    <source>
        <dbReference type="ARBA" id="ARBA00022989"/>
    </source>
</evidence>
<dbReference type="AlphaFoldDB" id="A0A1V9XG07"/>
<feature type="transmembrane region" description="Helical" evidence="6">
    <location>
        <begin position="492"/>
        <end position="512"/>
    </location>
</feature>
<dbReference type="InterPro" id="IPR005828">
    <property type="entry name" value="MFS_sugar_transport-like"/>
</dbReference>
<evidence type="ECO:0000256" key="4">
    <source>
        <dbReference type="ARBA" id="ARBA00023136"/>
    </source>
</evidence>
<dbReference type="InParanoid" id="A0A1V9XG07"/>
<comment type="subcellular location">
    <subcellularLocation>
        <location evidence="1">Membrane</location>
        <topology evidence="1">Multi-pass membrane protein</topology>
    </subcellularLocation>
</comment>
<feature type="transmembrane region" description="Helical" evidence="6">
    <location>
        <begin position="326"/>
        <end position="349"/>
    </location>
</feature>
<sequence>MLVNLVDKEMLRFEDKFVTPSWPPTPEQEGGHPYTVMLDPSYSTGTASTVDSGSIYSDSYGRSLIRRPYSRMNTLQNKGTGDRGLNPRPDPVEWLGTFGKWHFLILVYAIILGLVIAFQDTIGLDFLAPRNIAYQCDYFGNGSAVSSVQTRSNLLDSIRLRDEERRLVERCFVRDFDVRNGSELLPNVEPSTSSATNMSEVLVVDPNSSKPCRKWVFPQDVHKRTMVEEWELVCDASWLSLFPRGAHLAGLLCGALFWALLADRWGRVPSIALANVLHVAASVAAAFTPSWKYFALAKAGSSFGLGGMLIAFVLQLETLVAHMRCWVVAGLFLSWSLGLVGLPAAALWLSPNWRYLQLAITAFSIVLLPLLMFFRESPRWLLTSGRHERAERGINAIASINGKIFSEIDAMQLRQSYLDHDGMYGGSVTNFRRGSGGSKRRSMFEPNTIADPYGYMAHPRDNLFWGYVIWSVTEITAAVFAMYALRFWSRKWTAVFCYLLLAAVYAGIVLVPRYLGDNVWYAAGLAMGGRFVASATLAIVSIYCDEVFPTTVRALGSASKHVFFRLALLAEPLFRDLVPTKDLPEAGAIVNGTLCLVSILLLIILPETYNKPLPDTAHDVSALSTRCVFNGQDVLYRLRDSHSCASSSISLLQTSSAPSRVRVILTHIHLLHFLCFSTSVIFIFYSCLMSCLLPPAPPRRSTPFRAVDISGPFLLFDLSALCPSIVASWIALDCVLVGSDCDSESFRNVFHFINFDSAIWTARSLSALAFARTWRSVHIDIAFSCNLIGFRWASVSPRAMRNATMRNVRETQMMTGARGSGGGASSSRARYYADYIDERASEQSQSETLKKVTTGGANNTSGSNNNNNATSGSSKGRKSARRSGNGAADARKPRLLEKGTMATSFTYDNLDFTNTKF</sequence>
<organism evidence="7 8">
    <name type="scientific">Tropilaelaps mercedesae</name>
    <dbReference type="NCBI Taxonomy" id="418985"/>
    <lineage>
        <taxon>Eukaryota</taxon>
        <taxon>Metazoa</taxon>
        <taxon>Ecdysozoa</taxon>
        <taxon>Arthropoda</taxon>
        <taxon>Chelicerata</taxon>
        <taxon>Arachnida</taxon>
        <taxon>Acari</taxon>
        <taxon>Parasitiformes</taxon>
        <taxon>Mesostigmata</taxon>
        <taxon>Gamasina</taxon>
        <taxon>Dermanyssoidea</taxon>
        <taxon>Laelapidae</taxon>
        <taxon>Tropilaelaps</taxon>
    </lineage>
</organism>
<name>A0A1V9XG07_9ACAR</name>
<feature type="transmembrane region" description="Helical" evidence="6">
    <location>
        <begin position="293"/>
        <end position="314"/>
    </location>
</feature>
<keyword evidence="3 6" id="KW-1133">Transmembrane helix</keyword>
<dbReference type="InterPro" id="IPR036259">
    <property type="entry name" value="MFS_trans_sf"/>
</dbReference>